<dbReference type="RefSeq" id="WP_124956227.1">
    <property type="nucleotide sequence ID" value="NZ_RQXU01000001.1"/>
</dbReference>
<reference evidence="2 3" key="1">
    <citation type="submission" date="2018-11" db="EMBL/GenBank/DDBJ databases">
        <title>The genome of Variovorax sp T529.</title>
        <authorList>
            <person name="Gao J."/>
        </authorList>
    </citation>
    <scope>NUCLEOTIDE SEQUENCE [LARGE SCALE GENOMIC DNA]</scope>
    <source>
        <strain evidence="2 3">T529</strain>
    </source>
</reference>
<protein>
    <submittedName>
        <fullName evidence="2">Uncharacterized protein</fullName>
    </submittedName>
</protein>
<keyword evidence="1" id="KW-0472">Membrane</keyword>
<comment type="caution">
    <text evidence="2">The sequence shown here is derived from an EMBL/GenBank/DDBJ whole genome shotgun (WGS) entry which is preliminary data.</text>
</comment>
<keyword evidence="1" id="KW-1133">Transmembrane helix</keyword>
<dbReference type="Proteomes" id="UP000271590">
    <property type="component" value="Unassembled WGS sequence"/>
</dbReference>
<sequence>MFIREEGYARLHRLGISKSRAHINLEGQKHWPPDRSGARGIEIPSRTAYAQNDAYLELCNPGWDLQWRAGIGNLYIILPAILVIWCWYGFAVHPVLFGKIIFFFPVVDYRPRDWPFLLMGWLLLFPLAIGSAFLIYMWLYRMGMRTCFFSYARGRIRFNRLTRKVYVLRPDYCGGNVVLDWERLVALFDPQSTSRWDKQSIAMLALYHAPFDSSDQTAKGEDCIFVGPGLSGPQEAASLWEYIRQYMEVGPTVDHLPADASSTYKGIARYLHPDYTTYCGKPSRRQYQLEQKPGFMETSFHMMSQVTCSWPAFPKEWQSDSGVGEPEEKPVQAGAVMTALVYRAQGKLSKADEIEFLRHWGTPEAQQEAMSRKA</sequence>
<organism evidence="2 3">
    <name type="scientific">Variovorax beijingensis</name>
    <dbReference type="NCBI Taxonomy" id="2496117"/>
    <lineage>
        <taxon>Bacteria</taxon>
        <taxon>Pseudomonadati</taxon>
        <taxon>Pseudomonadota</taxon>
        <taxon>Betaproteobacteria</taxon>
        <taxon>Burkholderiales</taxon>
        <taxon>Comamonadaceae</taxon>
        <taxon>Variovorax</taxon>
    </lineage>
</organism>
<evidence type="ECO:0000256" key="1">
    <source>
        <dbReference type="SAM" id="Phobius"/>
    </source>
</evidence>
<proteinExistence type="predicted"/>
<keyword evidence="1" id="KW-0812">Transmembrane</keyword>
<dbReference type="EMBL" id="RQXU01000001">
    <property type="protein sequence ID" value="RRH92494.1"/>
    <property type="molecule type" value="Genomic_DNA"/>
</dbReference>
<dbReference type="AlphaFoldDB" id="A0A3P3F1I2"/>
<feature type="transmembrane region" description="Helical" evidence="1">
    <location>
        <begin position="74"/>
        <end position="96"/>
    </location>
</feature>
<accession>A0A3P3F1I2</accession>
<feature type="transmembrane region" description="Helical" evidence="1">
    <location>
        <begin position="116"/>
        <end position="139"/>
    </location>
</feature>
<evidence type="ECO:0000313" key="3">
    <source>
        <dbReference type="Proteomes" id="UP000271590"/>
    </source>
</evidence>
<name>A0A3P3F1I2_9BURK</name>
<evidence type="ECO:0000313" key="2">
    <source>
        <dbReference type="EMBL" id="RRH92494.1"/>
    </source>
</evidence>
<gene>
    <name evidence="2" type="ORF">EH244_01365</name>
</gene>